<feature type="signal peptide" evidence="1">
    <location>
        <begin position="1"/>
        <end position="24"/>
    </location>
</feature>
<dbReference type="AlphaFoldDB" id="A0A9X2T1H6"/>
<accession>A0A9X2T1H6</accession>
<dbReference type="RefSeq" id="WP_258423824.1">
    <property type="nucleotide sequence ID" value="NZ_JANSUY010000011.1"/>
</dbReference>
<dbReference type="InterPro" id="IPR021457">
    <property type="entry name" value="DUF3108"/>
</dbReference>
<protein>
    <submittedName>
        <fullName evidence="2">DUF3108 domain-containing protein</fullName>
    </submittedName>
</protein>
<keyword evidence="1" id="KW-0732">Signal</keyword>
<evidence type="ECO:0000313" key="2">
    <source>
        <dbReference type="EMBL" id="MCR9015966.1"/>
    </source>
</evidence>
<evidence type="ECO:0000256" key="1">
    <source>
        <dbReference type="SAM" id="SignalP"/>
    </source>
</evidence>
<gene>
    <name evidence="2" type="ORF">NU887_13050</name>
</gene>
<dbReference type="Pfam" id="PF11306">
    <property type="entry name" value="DUF3108"/>
    <property type="match status" value="1"/>
</dbReference>
<organism evidence="2 3">
    <name type="scientific">Aquiflexum gelatinilyticum</name>
    <dbReference type="NCBI Taxonomy" id="2961943"/>
    <lineage>
        <taxon>Bacteria</taxon>
        <taxon>Pseudomonadati</taxon>
        <taxon>Bacteroidota</taxon>
        <taxon>Cytophagia</taxon>
        <taxon>Cytophagales</taxon>
        <taxon>Cyclobacteriaceae</taxon>
        <taxon>Aquiflexum</taxon>
    </lineage>
</organism>
<feature type="chain" id="PRO_5040869465" evidence="1">
    <location>
        <begin position="25"/>
        <end position="262"/>
    </location>
</feature>
<evidence type="ECO:0000313" key="3">
    <source>
        <dbReference type="Proteomes" id="UP001142175"/>
    </source>
</evidence>
<comment type="caution">
    <text evidence="2">The sequence shown here is derived from an EMBL/GenBank/DDBJ whole genome shotgun (WGS) entry which is preliminary data.</text>
</comment>
<sequence length="262" mass="30653">MKKRFKRSVIVSIFFLLGCSSGFAQKNTAFQKGEELLFKVTFGFFDAAEARMVVNPEISTINNIPTYKIDVFGQTLGVFKLFNVNDNWGSYLDTAKIIPHHSYRHIEEGRYRKHERVTFDHKMKNAHVKLYDRENKNIVDTKDYPVPSQVQDIVSGFYFLRTLDFKKYKPGDTIHLVGFFDKEIYNVKLIYRRKEWVDTTIGKFESYVLVPIIPKNKLFRGDHPVTVWVSDDKNKIPLRIKAKLMIGSLDMEIIEAKNLRNN</sequence>
<proteinExistence type="predicted"/>
<dbReference type="PROSITE" id="PS51257">
    <property type="entry name" value="PROKAR_LIPOPROTEIN"/>
    <property type="match status" value="1"/>
</dbReference>
<reference evidence="2" key="1">
    <citation type="submission" date="2022-08" db="EMBL/GenBank/DDBJ databases">
        <authorList>
            <person name="Zhang D."/>
        </authorList>
    </citation>
    <scope>NUCLEOTIDE SEQUENCE</scope>
    <source>
        <strain evidence="2">XJ19-11</strain>
    </source>
</reference>
<keyword evidence="3" id="KW-1185">Reference proteome</keyword>
<dbReference type="EMBL" id="JANSUY010000011">
    <property type="protein sequence ID" value="MCR9015966.1"/>
    <property type="molecule type" value="Genomic_DNA"/>
</dbReference>
<dbReference type="Proteomes" id="UP001142175">
    <property type="component" value="Unassembled WGS sequence"/>
</dbReference>
<name>A0A9X2T1H6_9BACT</name>